<evidence type="ECO:0000256" key="3">
    <source>
        <dbReference type="ARBA" id="ARBA00022989"/>
    </source>
</evidence>
<evidence type="ECO:0000256" key="6">
    <source>
        <dbReference type="SAM" id="Phobius"/>
    </source>
</evidence>
<dbReference type="PROSITE" id="PS50850">
    <property type="entry name" value="MFS"/>
    <property type="match status" value="1"/>
</dbReference>
<feature type="transmembrane region" description="Helical" evidence="6">
    <location>
        <begin position="657"/>
        <end position="675"/>
    </location>
</feature>
<feature type="transmembrane region" description="Helical" evidence="6">
    <location>
        <begin position="552"/>
        <end position="575"/>
    </location>
</feature>
<feature type="transmembrane region" description="Helical" evidence="6">
    <location>
        <begin position="416"/>
        <end position="435"/>
    </location>
</feature>
<organism evidence="8 9">
    <name type="scientific">Gomphillus americanus</name>
    <dbReference type="NCBI Taxonomy" id="1940652"/>
    <lineage>
        <taxon>Eukaryota</taxon>
        <taxon>Fungi</taxon>
        <taxon>Dikarya</taxon>
        <taxon>Ascomycota</taxon>
        <taxon>Pezizomycotina</taxon>
        <taxon>Lecanoromycetes</taxon>
        <taxon>OSLEUM clade</taxon>
        <taxon>Ostropomycetidae</taxon>
        <taxon>Ostropales</taxon>
        <taxon>Graphidaceae</taxon>
        <taxon>Gomphilloideae</taxon>
        <taxon>Gomphillus</taxon>
    </lineage>
</organism>
<feature type="transmembrane region" description="Helical" evidence="6">
    <location>
        <begin position="281"/>
        <end position="306"/>
    </location>
</feature>
<sequence>MERRESYISTTDTEASFVTPLATPSQLPQTSSQLDINEDTPRSTRDNRSERSGAATPTVHRSASIVTEDTRRPQTAISTAPEVAKETAALSVGNPSQKAIDAASSTEKDASLTVAPENEDGQASKVTTLRGDSSHASETEVLTSEKEAVKSIKGEEAHTEPELIAPESEEVADNDGEDDVVYPGGLTLGLITLGLLLATFVVALDNTIIATAIPQITTVFNSLDDVGWYGSSYLLCTTSLQPSFGKIYSFVNVKYTYLIAVAIFEVGSIVCALAKNSPMLIVGRAIAGAGAAGIFSGGMTIIGFTVPLRKRAIYIALLSSMFGIASVVGPLIGGVFTDAPNLTWRWCFWINLPIGGVAMLSVFLFFKNPVRKQSKLTFIQKIAEMDLLGAAVLISAIVCLLLALQWGGTTYAWSDSHVWGCLLGFGLLITAFIALQFWRGERATIPPRIMKQRTVAAGCVFSAFLAMAIYTTIYFLPFYFQAVKGTSAEGSGIRTIPYLVSNTLASIVVGGIITWTGHYVPFLWAGSAIFAAGCGVLYSLQVDDGPAKWIGYQLLPGIGAGACIQIPFISVQVVLNSKDMPVGNALTIFFNSLGGALSISIAQNLFSNTLLQKLQEQIPGILPLEIIAAGATHVREATPPQYLDIVLGAYNSAVTKAFILPIAVSCLAFFCSLTYEWKTIKGKNLLTGGAA</sequence>
<feature type="compositionally biased region" description="Polar residues" evidence="5">
    <location>
        <begin position="7"/>
        <end position="35"/>
    </location>
</feature>
<dbReference type="InterPro" id="IPR036259">
    <property type="entry name" value="MFS_trans_sf"/>
</dbReference>
<feature type="transmembrane region" description="Helical" evidence="6">
    <location>
        <begin position="582"/>
        <end position="602"/>
    </location>
</feature>
<dbReference type="InterPro" id="IPR011701">
    <property type="entry name" value="MFS"/>
</dbReference>
<dbReference type="Gene3D" id="1.20.1720.10">
    <property type="entry name" value="Multidrug resistance protein D"/>
    <property type="match status" value="1"/>
</dbReference>
<dbReference type="OrthoDB" id="10021397at2759"/>
<feature type="transmembrane region" description="Helical" evidence="6">
    <location>
        <begin position="313"/>
        <end position="336"/>
    </location>
</feature>
<keyword evidence="2 6" id="KW-0812">Transmembrane</keyword>
<comment type="subcellular location">
    <subcellularLocation>
        <location evidence="1">Membrane</location>
        <topology evidence="1">Multi-pass membrane protein</topology>
    </subcellularLocation>
</comment>
<name>A0A8H3HWQ6_9LECA</name>
<evidence type="ECO:0000313" key="8">
    <source>
        <dbReference type="EMBL" id="CAF9905587.1"/>
    </source>
</evidence>
<feature type="transmembrane region" description="Helical" evidence="6">
    <location>
        <begin position="255"/>
        <end position="275"/>
    </location>
</feature>
<reference evidence="8" key="1">
    <citation type="submission" date="2021-03" db="EMBL/GenBank/DDBJ databases">
        <authorList>
            <person name="Tagirdzhanova G."/>
        </authorList>
    </citation>
    <scope>NUCLEOTIDE SEQUENCE</scope>
</reference>
<comment type="caution">
    <text evidence="8">The sequence shown here is derived from an EMBL/GenBank/DDBJ whole genome shotgun (WGS) entry which is preliminary data.</text>
</comment>
<feature type="transmembrane region" description="Helical" evidence="6">
    <location>
        <begin position="455"/>
        <end position="476"/>
    </location>
</feature>
<proteinExistence type="predicted"/>
<dbReference type="AlphaFoldDB" id="A0A8H3HWQ6"/>
<accession>A0A8H3HWQ6</accession>
<evidence type="ECO:0000256" key="2">
    <source>
        <dbReference type="ARBA" id="ARBA00022692"/>
    </source>
</evidence>
<evidence type="ECO:0000256" key="5">
    <source>
        <dbReference type="SAM" id="MobiDB-lite"/>
    </source>
</evidence>
<dbReference type="PANTHER" id="PTHR23501:SF198">
    <property type="entry name" value="AZOLE RESISTANCE PROTEIN 1-RELATED"/>
    <property type="match status" value="1"/>
</dbReference>
<keyword evidence="4 6" id="KW-0472">Membrane</keyword>
<dbReference type="InterPro" id="IPR020846">
    <property type="entry name" value="MFS_dom"/>
</dbReference>
<dbReference type="GO" id="GO:0005886">
    <property type="term" value="C:plasma membrane"/>
    <property type="evidence" value="ECO:0007669"/>
    <property type="project" value="TreeGrafter"/>
</dbReference>
<dbReference type="PANTHER" id="PTHR23501">
    <property type="entry name" value="MAJOR FACILITATOR SUPERFAMILY"/>
    <property type="match status" value="1"/>
</dbReference>
<dbReference type="FunFam" id="1.20.1720.10:FF:000012">
    <property type="entry name" value="MFS toxin efflux pump (AflT)"/>
    <property type="match status" value="1"/>
</dbReference>
<dbReference type="EMBL" id="CAJPDQ010000002">
    <property type="protein sequence ID" value="CAF9905587.1"/>
    <property type="molecule type" value="Genomic_DNA"/>
</dbReference>
<feature type="domain" description="Major facilitator superfamily (MFS) profile" evidence="7">
    <location>
        <begin position="191"/>
        <end position="680"/>
    </location>
</feature>
<evidence type="ECO:0000256" key="4">
    <source>
        <dbReference type="ARBA" id="ARBA00023136"/>
    </source>
</evidence>
<dbReference type="Gene3D" id="1.20.1250.20">
    <property type="entry name" value="MFS general substrate transporter like domains"/>
    <property type="match status" value="1"/>
</dbReference>
<dbReference type="Pfam" id="PF07690">
    <property type="entry name" value="MFS_1"/>
    <property type="match status" value="1"/>
</dbReference>
<dbReference type="Proteomes" id="UP000664169">
    <property type="component" value="Unassembled WGS sequence"/>
</dbReference>
<protein>
    <recommendedName>
        <fullName evidence="7">Major facilitator superfamily (MFS) profile domain-containing protein</fullName>
    </recommendedName>
</protein>
<feature type="transmembrane region" description="Helical" evidence="6">
    <location>
        <begin position="387"/>
        <end position="404"/>
    </location>
</feature>
<dbReference type="GO" id="GO:0022857">
    <property type="term" value="F:transmembrane transporter activity"/>
    <property type="evidence" value="ECO:0007669"/>
    <property type="project" value="InterPro"/>
</dbReference>
<feature type="compositionally biased region" description="Basic and acidic residues" evidence="5">
    <location>
        <begin position="39"/>
        <end position="51"/>
    </location>
</feature>
<dbReference type="FunFam" id="1.20.1250.20:FF:000196">
    <property type="entry name" value="MFS toxin efflux pump (AflT)"/>
    <property type="match status" value="1"/>
</dbReference>
<feature type="transmembrane region" description="Helical" evidence="6">
    <location>
        <begin position="496"/>
        <end position="515"/>
    </location>
</feature>
<gene>
    <name evidence="8" type="ORF">GOMPHAMPRED_003274</name>
</gene>
<feature type="transmembrane region" description="Helical" evidence="6">
    <location>
        <begin position="180"/>
        <end position="204"/>
    </location>
</feature>
<keyword evidence="3 6" id="KW-1133">Transmembrane helix</keyword>
<dbReference type="CDD" id="cd17502">
    <property type="entry name" value="MFS_Azr1_MDR_like"/>
    <property type="match status" value="1"/>
</dbReference>
<feature type="transmembrane region" description="Helical" evidence="6">
    <location>
        <begin position="522"/>
        <end position="540"/>
    </location>
</feature>
<evidence type="ECO:0000259" key="7">
    <source>
        <dbReference type="PROSITE" id="PS50850"/>
    </source>
</evidence>
<feature type="compositionally biased region" description="Polar residues" evidence="5">
    <location>
        <begin position="59"/>
        <end position="78"/>
    </location>
</feature>
<evidence type="ECO:0000313" key="9">
    <source>
        <dbReference type="Proteomes" id="UP000664169"/>
    </source>
</evidence>
<evidence type="ECO:0000256" key="1">
    <source>
        <dbReference type="ARBA" id="ARBA00004141"/>
    </source>
</evidence>
<feature type="compositionally biased region" description="Basic and acidic residues" evidence="5">
    <location>
        <begin position="132"/>
        <end position="161"/>
    </location>
</feature>
<dbReference type="SUPFAM" id="SSF103473">
    <property type="entry name" value="MFS general substrate transporter"/>
    <property type="match status" value="1"/>
</dbReference>
<feature type="compositionally biased region" description="Acidic residues" evidence="5">
    <location>
        <begin position="167"/>
        <end position="177"/>
    </location>
</feature>
<feature type="region of interest" description="Disordered" evidence="5">
    <location>
        <begin position="1"/>
        <end position="177"/>
    </location>
</feature>
<keyword evidence="9" id="KW-1185">Reference proteome</keyword>
<feature type="transmembrane region" description="Helical" evidence="6">
    <location>
        <begin position="348"/>
        <end position="366"/>
    </location>
</feature>